<dbReference type="Proteomes" id="UP001139505">
    <property type="component" value="Unassembled WGS sequence"/>
</dbReference>
<dbReference type="EMBL" id="BFCH01000019">
    <property type="protein sequence ID" value="GBG39364.1"/>
    <property type="molecule type" value="Genomic_DNA"/>
</dbReference>
<dbReference type="EMBL" id="BQYH01000065">
    <property type="protein sequence ID" value="GKU75053.1"/>
    <property type="molecule type" value="Genomic_DNA"/>
</dbReference>
<dbReference type="Proteomes" id="UP000245060">
    <property type="component" value="Unassembled WGS sequence"/>
</dbReference>
<organism evidence="3 5">
    <name type="scientific">Mycobacterium montefiorense</name>
    <dbReference type="NCBI Taxonomy" id="154654"/>
    <lineage>
        <taxon>Bacteria</taxon>
        <taxon>Bacillati</taxon>
        <taxon>Actinomycetota</taxon>
        <taxon>Actinomycetes</taxon>
        <taxon>Mycobacteriales</taxon>
        <taxon>Mycobacteriaceae</taxon>
        <taxon>Mycobacterium</taxon>
        <taxon>Mycobacterium simiae complex</taxon>
    </lineage>
</organism>
<reference evidence="4" key="2">
    <citation type="submission" date="2018-04" db="EMBL/GenBank/DDBJ databases">
        <title>Draft genome sequence of Mycobacterium montefiorense isolated from Japanese black salamander.</title>
        <authorList>
            <person name="Fukano H."/>
            <person name="Yoshida M."/>
            <person name="Shimizu A."/>
            <person name="Iwao H."/>
            <person name="Kurata O."/>
            <person name="Katayama Y."/>
            <person name="Omatsu T."/>
            <person name="Mizutani T."/>
            <person name="Wada S."/>
            <person name="Hoshino Y."/>
        </authorList>
    </citation>
    <scope>NUCLEOTIDE SEQUENCE [LARGE SCALE GENOMIC DNA]</scope>
    <source>
        <strain evidence="4">BS</strain>
    </source>
</reference>
<reference evidence="2" key="1">
    <citation type="journal article" date="2018" name="Genome Announc.">
        <title>Draft Genome Sequence of Mycobacterium montefiorense Isolated from Japanese Black Salamander (Hynobius nigrescens).</title>
        <authorList>
            <person name="Fukano H."/>
            <person name="Yoshida M."/>
            <person name="Shimizu A."/>
            <person name="Iwao H."/>
            <person name="Katayama Y."/>
            <person name="Omatsu T."/>
            <person name="Mizutani T."/>
            <person name="Kurata O."/>
            <person name="Wada S."/>
            <person name="Hoshino Y."/>
        </authorList>
    </citation>
    <scope>NUCLEOTIDE SEQUENCE</scope>
    <source>
        <strain evidence="2">BS</strain>
    </source>
</reference>
<dbReference type="InterPro" id="IPR029063">
    <property type="entry name" value="SAM-dependent_MTases_sf"/>
</dbReference>
<name>A0AA37V170_9MYCO</name>
<dbReference type="Pfam" id="PF08242">
    <property type="entry name" value="Methyltransf_12"/>
    <property type="match status" value="1"/>
</dbReference>
<evidence type="ECO:0000313" key="3">
    <source>
        <dbReference type="EMBL" id="GKU75053.1"/>
    </source>
</evidence>
<feature type="domain" description="Methyltransferase type 12" evidence="1">
    <location>
        <begin position="87"/>
        <end position="180"/>
    </location>
</feature>
<protein>
    <recommendedName>
        <fullName evidence="1">Methyltransferase type 12 domain-containing protein</fullName>
    </recommendedName>
</protein>
<evidence type="ECO:0000313" key="4">
    <source>
        <dbReference type="Proteomes" id="UP000245060"/>
    </source>
</evidence>
<dbReference type="Gene3D" id="3.40.50.150">
    <property type="entry name" value="Vaccinia Virus protein VP39"/>
    <property type="match status" value="1"/>
</dbReference>
<reference evidence="3" key="3">
    <citation type="journal article" date="2022" name="Microbiol. Resour. Announc.">
        <title>Draft Genome Sequences of Eight Mycobacterium montefiorense Strains Isolated from Salamanders in Captivity.</title>
        <authorList>
            <person name="Komine T."/>
            <person name="Ihara H."/>
            <person name="Fukano H."/>
            <person name="Hoshino Y."/>
            <person name="Kurata O."/>
            <person name="Wada S."/>
        </authorList>
    </citation>
    <scope>NUCLEOTIDE SEQUENCE</scope>
    <source>
        <strain evidence="3">NJB18185</strain>
    </source>
</reference>
<dbReference type="SUPFAM" id="SSF53335">
    <property type="entry name" value="S-adenosyl-L-methionine-dependent methyltransferases"/>
    <property type="match status" value="1"/>
</dbReference>
<dbReference type="InterPro" id="IPR013217">
    <property type="entry name" value="Methyltransf_12"/>
</dbReference>
<proteinExistence type="predicted"/>
<evidence type="ECO:0000313" key="2">
    <source>
        <dbReference type="EMBL" id="GBG39364.1"/>
    </source>
</evidence>
<sequence>MLAHTTARIAASRPAATQQSHYIASVVNDDPRNDVVSRQYDRWQYPPPIDDLEIYSKNNWEWFDPFRAHRVLWPDRDYRADLDILIAGCGANQAAVFAFTNRAAKVVAIDVSQSALNHQQYLKDKHALHNLELHLLPIEEVSALGRDFDLIVSTGVLHHLADPLTGMRALAGCLRRDGALGVMLYAKYGRTGVELLESVFRDLGLSQDEASVQAVKDIIAMLPADHPVRSYLTVARDLQTDGALVDTFLHGRQRSYTVDECLDLVASAGLTFQGWFHKSPYYPHEILTQSGEFGSHLAQLPDRELWSVMERLQTLNATHFFMACRPDRPTQQYTVDFSAAQTLDYIPVSRTACMLSGADLMGPGARLRLGAADLAFAELVDGQRSIGEIAAVVAQRGDGEAQAHARRLFRELWRLDFLAMAIGASSP</sequence>
<gene>
    <name evidence="2" type="ORF">MmonteBS_37360</name>
    <name evidence="3" type="ORF">NJB18185_48240</name>
</gene>
<keyword evidence="4" id="KW-1185">Reference proteome</keyword>
<accession>A0AA37V170</accession>
<reference evidence="3" key="4">
    <citation type="submission" date="2022-04" db="EMBL/GenBank/DDBJ databases">
        <authorList>
            <person name="Komine T."/>
            <person name="Fukano H."/>
            <person name="Wada S."/>
        </authorList>
    </citation>
    <scope>NUCLEOTIDE SEQUENCE</scope>
    <source>
        <strain evidence="3">NJB18185</strain>
    </source>
</reference>
<dbReference type="CDD" id="cd02440">
    <property type="entry name" value="AdoMet_MTases"/>
    <property type="match status" value="1"/>
</dbReference>
<evidence type="ECO:0000313" key="5">
    <source>
        <dbReference type="Proteomes" id="UP001139505"/>
    </source>
</evidence>
<dbReference type="AlphaFoldDB" id="A0AA37V170"/>
<comment type="caution">
    <text evidence="3">The sequence shown here is derived from an EMBL/GenBank/DDBJ whole genome shotgun (WGS) entry which is preliminary data.</text>
</comment>
<evidence type="ECO:0000259" key="1">
    <source>
        <dbReference type="Pfam" id="PF08242"/>
    </source>
</evidence>